<keyword evidence="3" id="KW-1185">Reference proteome</keyword>
<feature type="compositionally biased region" description="Low complexity" evidence="1">
    <location>
        <begin position="68"/>
        <end position="104"/>
    </location>
</feature>
<dbReference type="EMBL" id="SRLO01022419">
    <property type="protein sequence ID" value="TNN22442.1"/>
    <property type="molecule type" value="Genomic_DNA"/>
</dbReference>
<sequence>MRLGSRWVGGSYWKILSTKTHLRPAVQSARLSRQASSGRRQIFSECRQPWIRSISMHTQQDPGRATMPRAPRCSPSAAAAPSAPSSSFSSSSSPLSRPAASVASGFSSGTCPVSTVDPAGETDLGGGAGPEEDSSIPSAPPTPPPMKEISGAAAALNSGHRTAAAGRRSPRARSPSARLQRVERGGWRRTGSSAGRVNSLERMRSAFCAAGGRAPDASLQRAKNRTVKTGCRHTHTQKEGFPDESDSSNVGVGERRRSGGAPSPERSGGRRGGVGVGVEVMMLMLRCRGRGGRALQQEEHAVCSAELRAQSIQLSKFLLDPIRAHVSESQRGKLL</sequence>
<gene>
    <name evidence="2" type="ORF">EYF80_067444</name>
</gene>
<reference evidence="2 3" key="1">
    <citation type="submission" date="2019-03" db="EMBL/GenBank/DDBJ databases">
        <title>First draft genome of Liparis tanakae, snailfish: a comprehensive survey of snailfish specific genes.</title>
        <authorList>
            <person name="Kim W."/>
            <person name="Song I."/>
            <person name="Jeong J.-H."/>
            <person name="Kim D."/>
            <person name="Kim S."/>
            <person name="Ryu S."/>
            <person name="Song J.Y."/>
            <person name="Lee S.K."/>
        </authorList>
    </citation>
    <scope>NUCLEOTIDE SEQUENCE [LARGE SCALE GENOMIC DNA]</scope>
    <source>
        <tissue evidence="2">Muscle</tissue>
    </source>
</reference>
<evidence type="ECO:0000256" key="1">
    <source>
        <dbReference type="SAM" id="MobiDB-lite"/>
    </source>
</evidence>
<evidence type="ECO:0000313" key="3">
    <source>
        <dbReference type="Proteomes" id="UP000314294"/>
    </source>
</evidence>
<protein>
    <submittedName>
        <fullName evidence="2">Uncharacterized protein</fullName>
    </submittedName>
</protein>
<organism evidence="2 3">
    <name type="scientific">Liparis tanakae</name>
    <name type="common">Tanaka's snailfish</name>
    <dbReference type="NCBI Taxonomy" id="230148"/>
    <lineage>
        <taxon>Eukaryota</taxon>
        <taxon>Metazoa</taxon>
        <taxon>Chordata</taxon>
        <taxon>Craniata</taxon>
        <taxon>Vertebrata</taxon>
        <taxon>Euteleostomi</taxon>
        <taxon>Actinopterygii</taxon>
        <taxon>Neopterygii</taxon>
        <taxon>Teleostei</taxon>
        <taxon>Neoteleostei</taxon>
        <taxon>Acanthomorphata</taxon>
        <taxon>Eupercaria</taxon>
        <taxon>Perciformes</taxon>
        <taxon>Cottioidei</taxon>
        <taxon>Cottales</taxon>
        <taxon>Liparidae</taxon>
        <taxon>Liparis</taxon>
    </lineage>
</organism>
<name>A0A4Z2E240_9TELE</name>
<dbReference type="OrthoDB" id="10615996at2759"/>
<feature type="region of interest" description="Disordered" evidence="1">
    <location>
        <begin position="211"/>
        <end position="273"/>
    </location>
</feature>
<feature type="compositionally biased region" description="Basic residues" evidence="1">
    <location>
        <begin position="222"/>
        <end position="235"/>
    </location>
</feature>
<proteinExistence type="predicted"/>
<comment type="caution">
    <text evidence="2">The sequence shown here is derived from an EMBL/GenBank/DDBJ whole genome shotgun (WGS) entry which is preliminary data.</text>
</comment>
<dbReference type="Proteomes" id="UP000314294">
    <property type="component" value="Unassembled WGS sequence"/>
</dbReference>
<dbReference type="AlphaFoldDB" id="A0A4Z2E240"/>
<accession>A0A4Z2E240</accession>
<feature type="region of interest" description="Disordered" evidence="1">
    <location>
        <begin position="51"/>
        <end position="198"/>
    </location>
</feature>
<evidence type="ECO:0000313" key="2">
    <source>
        <dbReference type="EMBL" id="TNN22442.1"/>
    </source>
</evidence>
<feature type="compositionally biased region" description="Low complexity" evidence="1">
    <location>
        <begin position="163"/>
        <end position="178"/>
    </location>
</feature>